<keyword evidence="3" id="KW-1185">Reference proteome</keyword>
<dbReference type="PATRIC" id="fig|336831.14.peg.3571"/>
<keyword evidence="1" id="KW-0732">Signal</keyword>
<dbReference type="Proteomes" id="UP000034228">
    <property type="component" value="Unassembled WGS sequence"/>
</dbReference>
<evidence type="ECO:0000256" key="1">
    <source>
        <dbReference type="SAM" id="SignalP"/>
    </source>
</evidence>
<feature type="signal peptide" evidence="1">
    <location>
        <begin position="1"/>
        <end position="27"/>
    </location>
</feature>
<proteinExistence type="predicted"/>
<dbReference type="OrthoDB" id="9767539at2"/>
<dbReference type="STRING" id="336831.WG68_02080"/>
<protein>
    <recommendedName>
        <fullName evidence="4">Alginate export domain-containing protein</fullName>
    </recommendedName>
</protein>
<sequence length="405" mass="44370">MKTTVAVLPLAISLALIAAATSTPLQAADISEQLNQALQQSSVSAHFRYRLEYVDQDNVLEDAIASTLRSRITINTGKVSGFSALLQVDNVSLLGNDNYHSTVNGKTRFSVVADPKGSDINQALLRYQNDNGSTFSAGRQLVNHANQRFLGGVAWRQNEQTLDGYRLQHNFSTSLNTELGHFYNVNRVFGPKGPAADQRGNFNTALVQWQLNPAHQLAAFGYDFDFNDWAVRSSRTVGIDYQGKLATGPKLSWHLALAKQDDAHNAPLSFSHHYHRLSLSWALDGVTLQAGQERLAGDGQSAFQTPLATLHAFSGFADMFLNTPNGGLRDNWLQASGKVNKVAVTLAYHRFDSDAGNSNYGNEWNASASYALNKQLSGLLKLAHYNANALAVDTSKVWLVLNYQL</sequence>
<organism evidence="2 3">
    <name type="scientific">Arsukibacterium ikkense</name>
    <dbReference type="NCBI Taxonomy" id="336831"/>
    <lineage>
        <taxon>Bacteria</taxon>
        <taxon>Pseudomonadati</taxon>
        <taxon>Pseudomonadota</taxon>
        <taxon>Gammaproteobacteria</taxon>
        <taxon>Chromatiales</taxon>
        <taxon>Chromatiaceae</taxon>
        <taxon>Arsukibacterium</taxon>
    </lineage>
</organism>
<accession>A0A0M2VCB2</accession>
<dbReference type="SUPFAM" id="SSF56935">
    <property type="entry name" value="Porins"/>
    <property type="match status" value="1"/>
</dbReference>
<dbReference type="RefSeq" id="WP_046556009.1">
    <property type="nucleotide sequence ID" value="NZ_LAHO01000002.1"/>
</dbReference>
<name>A0A0M2VCB2_9GAMM</name>
<gene>
    <name evidence="2" type="ORF">WG68_02080</name>
</gene>
<comment type="caution">
    <text evidence="2">The sequence shown here is derived from an EMBL/GenBank/DDBJ whole genome shotgun (WGS) entry which is preliminary data.</text>
</comment>
<feature type="chain" id="PRO_5005644599" description="Alginate export domain-containing protein" evidence="1">
    <location>
        <begin position="28"/>
        <end position="405"/>
    </location>
</feature>
<dbReference type="AlphaFoldDB" id="A0A0M2VCB2"/>
<evidence type="ECO:0008006" key="4">
    <source>
        <dbReference type="Google" id="ProtNLM"/>
    </source>
</evidence>
<evidence type="ECO:0000313" key="3">
    <source>
        <dbReference type="Proteomes" id="UP000034228"/>
    </source>
</evidence>
<dbReference type="EMBL" id="LAHO01000002">
    <property type="protein sequence ID" value="KKO46763.1"/>
    <property type="molecule type" value="Genomic_DNA"/>
</dbReference>
<evidence type="ECO:0000313" key="2">
    <source>
        <dbReference type="EMBL" id="KKO46763.1"/>
    </source>
</evidence>
<reference evidence="2 3" key="1">
    <citation type="submission" date="2015-03" db="EMBL/GenBank/DDBJ databases">
        <title>Draft genome sequences of two protease-producing strains of Arsukibacterium isolated from two cold and alkaline environments.</title>
        <authorList>
            <person name="Lylloff J.E."/>
            <person name="Skov L.B."/>
            <person name="Jepsen M."/>
            <person name="Hallin P.F."/>
            <person name="Sorensen S.J."/>
            <person name="Stougaard P."/>
            <person name="Glaring M.A."/>
        </authorList>
    </citation>
    <scope>NUCLEOTIDE SEQUENCE [LARGE SCALE GENOMIC DNA]</scope>
    <source>
        <strain evidence="2 3">GCM72</strain>
    </source>
</reference>